<proteinExistence type="predicted"/>
<organism evidence="2 3">
    <name type="scientific">Roseateles depolymerans</name>
    <dbReference type="NCBI Taxonomy" id="76731"/>
    <lineage>
        <taxon>Bacteria</taxon>
        <taxon>Pseudomonadati</taxon>
        <taxon>Pseudomonadota</taxon>
        <taxon>Betaproteobacteria</taxon>
        <taxon>Burkholderiales</taxon>
        <taxon>Sphaerotilaceae</taxon>
        <taxon>Roseateles</taxon>
    </lineage>
</organism>
<sequence length="299" mass="32163">MSGGRMLSRPVRFESQGETLAGVLLTPGEARAPLPALVVAGAWFTVKEQMPLRYAQEMAVRGYAVLAFDFRGFGESGGALRQRETPANKVADLVAAAAYLAGRPEVDARRVGALGICAGAGYVVHAAAQAPVLRAVAVVAPWLQDRAIVEAVYGGAAGVQALRERGLAARAEQARTGRQAFVPAASLEDERALMFGAPYYTEPGRGVIPAWRNEADLAFWPDWLDFDSLAAAPGMRQPFAMVHAETAAVPQGAHAFFDAVSVPKRQLWLDGMTQFDFYDVDAPVREAGDFADLHFQRYL</sequence>
<evidence type="ECO:0000313" key="3">
    <source>
        <dbReference type="Proteomes" id="UP000249633"/>
    </source>
</evidence>
<dbReference type="PANTHER" id="PTHR47751">
    <property type="entry name" value="SUPERFAMILY HYDROLASE, PUTATIVE (AFU_ORTHOLOGUE AFUA_2G16580)-RELATED"/>
    <property type="match status" value="1"/>
</dbReference>
<dbReference type="PANTHER" id="PTHR47751:SF1">
    <property type="entry name" value="SUPERFAMILY HYDROLASE, PUTATIVE (AFU_ORTHOLOGUE AFUA_2G16580)-RELATED"/>
    <property type="match status" value="1"/>
</dbReference>
<dbReference type="AlphaFoldDB" id="A0A2W5DRU7"/>
<dbReference type="InterPro" id="IPR051411">
    <property type="entry name" value="Polyketide_trans_af380"/>
</dbReference>
<dbReference type="Gene3D" id="1.10.10.800">
    <property type="match status" value="1"/>
</dbReference>
<accession>A0A2W5DRU7</accession>
<keyword evidence="2" id="KW-0378">Hydrolase</keyword>
<dbReference type="Proteomes" id="UP000249633">
    <property type="component" value="Unassembled WGS sequence"/>
</dbReference>
<dbReference type="InterPro" id="IPR000383">
    <property type="entry name" value="Xaa-Pro-like_dom"/>
</dbReference>
<evidence type="ECO:0000259" key="1">
    <source>
        <dbReference type="Pfam" id="PF02129"/>
    </source>
</evidence>
<dbReference type="Gene3D" id="3.40.50.1820">
    <property type="entry name" value="alpha/beta hydrolase"/>
    <property type="match status" value="1"/>
</dbReference>
<name>A0A2W5DRU7_9BURK</name>
<gene>
    <name evidence="2" type="ORF">DI603_06305</name>
</gene>
<evidence type="ECO:0000313" key="2">
    <source>
        <dbReference type="EMBL" id="PZP34561.1"/>
    </source>
</evidence>
<feature type="domain" description="Xaa-Pro dipeptidyl-peptidase-like" evidence="1">
    <location>
        <begin position="18"/>
        <end position="269"/>
    </location>
</feature>
<reference evidence="2 3" key="1">
    <citation type="submission" date="2017-08" db="EMBL/GenBank/DDBJ databases">
        <title>Infants hospitalized years apart are colonized by the same room-sourced microbial strains.</title>
        <authorList>
            <person name="Brooks B."/>
            <person name="Olm M.R."/>
            <person name="Firek B.A."/>
            <person name="Baker R."/>
            <person name="Thomas B.C."/>
            <person name="Morowitz M.J."/>
            <person name="Banfield J.F."/>
        </authorList>
    </citation>
    <scope>NUCLEOTIDE SEQUENCE [LARGE SCALE GENOMIC DNA]</scope>
    <source>
        <strain evidence="2">S2_012_000_R2_81</strain>
    </source>
</reference>
<dbReference type="GO" id="GO:0016787">
    <property type="term" value="F:hydrolase activity"/>
    <property type="evidence" value="ECO:0007669"/>
    <property type="project" value="UniProtKB-KW"/>
</dbReference>
<dbReference type="Pfam" id="PF02129">
    <property type="entry name" value="Peptidase_S15"/>
    <property type="match status" value="1"/>
</dbReference>
<dbReference type="EMBL" id="QFOD01000004">
    <property type="protein sequence ID" value="PZP34561.1"/>
    <property type="molecule type" value="Genomic_DNA"/>
</dbReference>
<dbReference type="InterPro" id="IPR029058">
    <property type="entry name" value="AB_hydrolase_fold"/>
</dbReference>
<comment type="caution">
    <text evidence="2">The sequence shown here is derived from an EMBL/GenBank/DDBJ whole genome shotgun (WGS) entry which is preliminary data.</text>
</comment>
<dbReference type="SUPFAM" id="SSF53474">
    <property type="entry name" value="alpha/beta-Hydrolases"/>
    <property type="match status" value="1"/>
</dbReference>
<protein>
    <submittedName>
        <fullName evidence="2">Alpha/beta hydrolase</fullName>
    </submittedName>
</protein>